<dbReference type="GO" id="GO:0032502">
    <property type="term" value="P:developmental process"/>
    <property type="evidence" value="ECO:0007669"/>
    <property type="project" value="TreeGrafter"/>
</dbReference>
<proteinExistence type="predicted"/>
<dbReference type="InterPro" id="IPR036638">
    <property type="entry name" value="HLH_DNA-bd_sf"/>
</dbReference>
<sequence>CQLSSRSSKILTGKGVRHVVADGDADKQSGQRQRLAQLSHVCSPKRSVLKLINTVKVQTDSPLRQAVSGDDSNREAVGHDAVHSGFGEGVEPAVWSAHEVRLEQIATVALVVEYPQVELQAQMSDAEEQVLLAGLVEGSASALGDCSGGGSGCFIMRDSTQAAPLWMVSPRETESNRWRRCPKSGASFRERKRMFSINSAFEELRSHIPTFPYERRLSKIDTLRLAIGYIAFLRDVLDSEFSSLDEFIRQRPCTQHSSAANIRSSASSSRTFTSDLLARLGWLRCRNLAAAPRLLRYRHLTKNWPSGVLPLGLGTLARRLPVSATAGRLPQAPQFWVLLIFVCRLVQDLSLGNG</sequence>
<keyword evidence="2" id="KW-1185">Reference proteome</keyword>
<dbReference type="PANTHER" id="PTHR23349:SF97">
    <property type="entry name" value="BHLH DOMAIN-CONTAINING PROTEIN"/>
    <property type="match status" value="1"/>
</dbReference>
<dbReference type="Pfam" id="PF00010">
    <property type="entry name" value="HLH"/>
    <property type="match status" value="1"/>
</dbReference>
<evidence type="ECO:0000313" key="3">
    <source>
        <dbReference type="WBParaSite" id="snap_masked-unitig_22413-processed-gene-0.1-mRNA-1"/>
    </source>
</evidence>
<dbReference type="GO" id="GO:0000981">
    <property type="term" value="F:DNA-binding transcription factor activity, RNA polymerase II-specific"/>
    <property type="evidence" value="ECO:0007669"/>
    <property type="project" value="TreeGrafter"/>
</dbReference>
<dbReference type="SMART" id="SM00353">
    <property type="entry name" value="HLH"/>
    <property type="match status" value="1"/>
</dbReference>
<dbReference type="SUPFAM" id="SSF47459">
    <property type="entry name" value="HLH, helix-loop-helix DNA-binding domain"/>
    <property type="match status" value="1"/>
</dbReference>
<dbReference type="AlphaFoldDB" id="A0A1I8JNL0"/>
<organism evidence="2 3">
    <name type="scientific">Macrostomum lignano</name>
    <dbReference type="NCBI Taxonomy" id="282301"/>
    <lineage>
        <taxon>Eukaryota</taxon>
        <taxon>Metazoa</taxon>
        <taxon>Spiralia</taxon>
        <taxon>Lophotrochozoa</taxon>
        <taxon>Platyhelminthes</taxon>
        <taxon>Rhabditophora</taxon>
        <taxon>Macrostomorpha</taxon>
        <taxon>Macrostomida</taxon>
        <taxon>Macrostomidae</taxon>
        <taxon>Macrostomum</taxon>
    </lineage>
</organism>
<dbReference type="InterPro" id="IPR011598">
    <property type="entry name" value="bHLH_dom"/>
</dbReference>
<protein>
    <submittedName>
        <fullName evidence="3">BHLH domain-containing protein</fullName>
    </submittedName>
</protein>
<dbReference type="GO" id="GO:0046983">
    <property type="term" value="F:protein dimerization activity"/>
    <property type="evidence" value="ECO:0007669"/>
    <property type="project" value="InterPro"/>
</dbReference>
<reference evidence="3" key="1">
    <citation type="submission" date="2016-11" db="UniProtKB">
        <authorList>
            <consortium name="WormBaseParasite"/>
        </authorList>
    </citation>
    <scope>IDENTIFICATION</scope>
</reference>
<dbReference type="WBParaSite" id="snap_masked-unitig_22413-processed-gene-0.1-mRNA-1">
    <property type="protein sequence ID" value="snap_masked-unitig_22413-processed-gene-0.1-mRNA-1"/>
    <property type="gene ID" value="snap_masked-unitig_22413-processed-gene-0.1"/>
</dbReference>
<name>A0A1I8JNL0_9PLAT</name>
<dbReference type="Gene3D" id="4.10.280.10">
    <property type="entry name" value="Helix-loop-helix DNA-binding domain"/>
    <property type="match status" value="1"/>
</dbReference>
<dbReference type="InterPro" id="IPR050283">
    <property type="entry name" value="E-box_TF_Regulators"/>
</dbReference>
<feature type="domain" description="BHLH" evidence="1">
    <location>
        <begin position="181"/>
        <end position="233"/>
    </location>
</feature>
<accession>A0A1I8JNL0</accession>
<evidence type="ECO:0000259" key="1">
    <source>
        <dbReference type="PROSITE" id="PS50888"/>
    </source>
</evidence>
<dbReference type="PROSITE" id="PS50888">
    <property type="entry name" value="BHLH"/>
    <property type="match status" value="1"/>
</dbReference>
<dbReference type="GO" id="GO:0000977">
    <property type="term" value="F:RNA polymerase II transcription regulatory region sequence-specific DNA binding"/>
    <property type="evidence" value="ECO:0007669"/>
    <property type="project" value="TreeGrafter"/>
</dbReference>
<dbReference type="Proteomes" id="UP000095280">
    <property type="component" value="Unplaced"/>
</dbReference>
<dbReference type="PANTHER" id="PTHR23349">
    <property type="entry name" value="BASIC HELIX-LOOP-HELIX TRANSCRIPTION FACTOR, TWIST"/>
    <property type="match status" value="1"/>
</dbReference>
<evidence type="ECO:0000313" key="2">
    <source>
        <dbReference type="Proteomes" id="UP000095280"/>
    </source>
</evidence>